<dbReference type="InterPro" id="IPR036457">
    <property type="entry name" value="PPM-type-like_dom_sf"/>
</dbReference>
<reference evidence="6" key="1">
    <citation type="submission" date="2015-06" db="UniProtKB">
        <authorList>
            <consortium name="EnsemblPlants"/>
        </authorList>
    </citation>
    <scope>IDENTIFICATION</scope>
</reference>
<dbReference type="InterPro" id="IPR001932">
    <property type="entry name" value="PPM-type_phosphatase-like_dom"/>
</dbReference>
<evidence type="ECO:0000256" key="1">
    <source>
        <dbReference type="ARBA" id="ARBA00013081"/>
    </source>
</evidence>
<comment type="catalytic activity">
    <reaction evidence="4">
        <text>O-phospho-L-seryl-[protein] + H2O = L-seryl-[protein] + phosphate</text>
        <dbReference type="Rhea" id="RHEA:20629"/>
        <dbReference type="Rhea" id="RHEA-COMP:9863"/>
        <dbReference type="Rhea" id="RHEA-COMP:11604"/>
        <dbReference type="ChEBI" id="CHEBI:15377"/>
        <dbReference type="ChEBI" id="CHEBI:29999"/>
        <dbReference type="ChEBI" id="CHEBI:43474"/>
        <dbReference type="ChEBI" id="CHEBI:83421"/>
        <dbReference type="EC" id="3.1.3.16"/>
    </reaction>
</comment>
<keyword evidence="2" id="KW-0378">Hydrolase</keyword>
<dbReference type="InterPro" id="IPR015655">
    <property type="entry name" value="PP2C"/>
</dbReference>
<name>M8BJ61_AEGTA</name>
<evidence type="ECO:0000256" key="2">
    <source>
        <dbReference type="ARBA" id="ARBA00022801"/>
    </source>
</evidence>
<proteinExistence type="predicted"/>
<dbReference type="Gene3D" id="3.60.40.10">
    <property type="entry name" value="PPM-type phosphatase domain"/>
    <property type="match status" value="1"/>
</dbReference>
<evidence type="ECO:0000256" key="3">
    <source>
        <dbReference type="ARBA" id="ARBA00022912"/>
    </source>
</evidence>
<dbReference type="CDD" id="cd00143">
    <property type="entry name" value="PP2Cc"/>
    <property type="match status" value="1"/>
</dbReference>
<evidence type="ECO:0000256" key="4">
    <source>
        <dbReference type="ARBA" id="ARBA00047761"/>
    </source>
</evidence>
<dbReference type="AlphaFoldDB" id="M8BJ61"/>
<dbReference type="Pfam" id="PF00481">
    <property type="entry name" value="PP2C"/>
    <property type="match status" value="1"/>
</dbReference>
<organism evidence="6">
    <name type="scientific">Aegilops tauschii</name>
    <name type="common">Tausch's goatgrass</name>
    <name type="synonym">Aegilops squarrosa</name>
    <dbReference type="NCBI Taxonomy" id="37682"/>
    <lineage>
        <taxon>Eukaryota</taxon>
        <taxon>Viridiplantae</taxon>
        <taxon>Streptophyta</taxon>
        <taxon>Embryophyta</taxon>
        <taxon>Tracheophyta</taxon>
        <taxon>Spermatophyta</taxon>
        <taxon>Magnoliopsida</taxon>
        <taxon>Liliopsida</taxon>
        <taxon>Poales</taxon>
        <taxon>Poaceae</taxon>
        <taxon>BOP clade</taxon>
        <taxon>Pooideae</taxon>
        <taxon>Triticodae</taxon>
        <taxon>Triticeae</taxon>
        <taxon>Triticinae</taxon>
        <taxon>Aegilops</taxon>
    </lineage>
</organism>
<keyword evidence="3" id="KW-0904">Protein phosphatase</keyword>
<dbReference type="SUPFAM" id="SSF81606">
    <property type="entry name" value="PP2C-like"/>
    <property type="match status" value="1"/>
</dbReference>
<comment type="catalytic activity">
    <reaction evidence="5">
        <text>O-phospho-L-threonyl-[protein] + H2O = L-threonyl-[protein] + phosphate</text>
        <dbReference type="Rhea" id="RHEA:47004"/>
        <dbReference type="Rhea" id="RHEA-COMP:11060"/>
        <dbReference type="Rhea" id="RHEA-COMP:11605"/>
        <dbReference type="ChEBI" id="CHEBI:15377"/>
        <dbReference type="ChEBI" id="CHEBI:30013"/>
        <dbReference type="ChEBI" id="CHEBI:43474"/>
        <dbReference type="ChEBI" id="CHEBI:61977"/>
        <dbReference type="EC" id="3.1.3.16"/>
    </reaction>
</comment>
<dbReference type="SMART" id="SM00332">
    <property type="entry name" value="PP2Cc"/>
    <property type="match status" value="1"/>
</dbReference>
<accession>M8BJ61</accession>
<dbReference type="EnsemblPlants" id="EMT22009">
    <property type="protein sequence ID" value="EMT22009"/>
    <property type="gene ID" value="F775_24054"/>
</dbReference>
<evidence type="ECO:0000313" key="6">
    <source>
        <dbReference type="EnsemblPlants" id="EMT22009"/>
    </source>
</evidence>
<dbReference type="EC" id="3.1.3.16" evidence="1"/>
<dbReference type="ExpressionAtlas" id="M8BJ61">
    <property type="expression patterns" value="baseline"/>
</dbReference>
<dbReference type="GO" id="GO:0004722">
    <property type="term" value="F:protein serine/threonine phosphatase activity"/>
    <property type="evidence" value="ECO:0007669"/>
    <property type="project" value="UniProtKB-EC"/>
</dbReference>
<dbReference type="PANTHER" id="PTHR47992">
    <property type="entry name" value="PROTEIN PHOSPHATASE"/>
    <property type="match status" value="1"/>
</dbReference>
<evidence type="ECO:0000256" key="5">
    <source>
        <dbReference type="ARBA" id="ARBA00048336"/>
    </source>
</evidence>
<protein>
    <recommendedName>
        <fullName evidence="1">protein-serine/threonine phosphatase</fullName>
        <ecNumber evidence="1">3.1.3.16</ecNumber>
    </recommendedName>
</protein>
<dbReference type="PROSITE" id="PS51746">
    <property type="entry name" value="PPM_2"/>
    <property type="match status" value="1"/>
</dbReference>
<sequence length="235" mass="25448">MRQSSSMLQGLARSMSLGKERKEAEEPQGTVLRSSGTLWGEGSETFAAACSRRGEKGTNQDTSIVWEGDLMVVANVGDSRAVLATTSDDGDVTAVQLTVDFKPDLPQEKARIIQCEGRVHCLDDEPGVHRVWVPHRDAPGLAMSRAFGDYCVKDYGVISAPEVTQRRITARDQFVILATDGVWDVLSNEEAVRIVAATPDREKAAKPLRARARPAGGFAVADCSAFCLFFHSPAP</sequence>